<evidence type="ECO:0000313" key="1">
    <source>
        <dbReference type="EMBL" id="BBA96702.1"/>
    </source>
</evidence>
<dbReference type="Proteomes" id="UP000595703">
    <property type="component" value="Chromosome"/>
</dbReference>
<name>A0A7U3VML4_9ACTN</name>
<reference evidence="1 2" key="4">
    <citation type="journal article" date="2020" name="Sci. Rep.">
        <title>beta-carboline chemical signals induce reveromycin production through a LuxR family regulator in Streptomyces sp. SN-593.</title>
        <authorList>
            <person name="Panthee S."/>
            <person name="Kito N."/>
            <person name="Hayashi T."/>
            <person name="Shimizu T."/>
            <person name="Ishikawa J."/>
            <person name="Hamamoto H."/>
            <person name="Osada H."/>
            <person name="Takahashi S."/>
        </authorList>
    </citation>
    <scope>NUCLEOTIDE SEQUENCE [LARGE SCALE GENOMIC DNA]</scope>
    <source>
        <strain evidence="1 2">SN-593</strain>
    </source>
</reference>
<dbReference type="AlphaFoldDB" id="A0A7U3VML4"/>
<accession>A0A7U3VML4</accession>
<reference evidence="1 2" key="2">
    <citation type="journal article" date="2011" name="J. Antibiot.">
        <title>Furaquinocins I and J: novel polyketide isoprenoid hybrid compounds from Streptomyces reveromyceticus SN-593.</title>
        <authorList>
            <person name="Panthee S."/>
            <person name="Takahashi S."/>
            <person name="Takagi H."/>
            <person name="Nogawa T."/>
            <person name="Oowada E."/>
            <person name="Uramoto M."/>
            <person name="Osada H."/>
        </authorList>
    </citation>
    <scope>NUCLEOTIDE SEQUENCE [LARGE SCALE GENOMIC DNA]</scope>
    <source>
        <strain evidence="1 2">SN-593</strain>
    </source>
</reference>
<proteinExistence type="predicted"/>
<dbReference type="KEGG" id="arev:RVR_2122"/>
<evidence type="ECO:0008006" key="3">
    <source>
        <dbReference type="Google" id="ProtNLM"/>
    </source>
</evidence>
<evidence type="ECO:0000313" key="2">
    <source>
        <dbReference type="Proteomes" id="UP000595703"/>
    </source>
</evidence>
<dbReference type="EMBL" id="AP018365">
    <property type="protein sequence ID" value="BBA96702.1"/>
    <property type="molecule type" value="Genomic_DNA"/>
</dbReference>
<keyword evidence="2" id="KW-1185">Reference proteome</keyword>
<reference evidence="1 2" key="3">
    <citation type="journal article" date="2011" name="Nat. Chem. Biol.">
        <title>Reveromycin A biosynthesis uses RevG and RevJ for stereospecific spiroacetal formation.</title>
        <authorList>
            <person name="Takahashi S."/>
            <person name="Toyoda A."/>
            <person name="Sekiyama Y."/>
            <person name="Takagi H."/>
            <person name="Nogawa T."/>
            <person name="Uramoto M."/>
            <person name="Suzuki R."/>
            <person name="Koshino H."/>
            <person name="Kumano T."/>
            <person name="Panthee S."/>
            <person name="Dairi T."/>
            <person name="Ishikawa J."/>
            <person name="Ikeda H."/>
            <person name="Sakaki Y."/>
            <person name="Osada H."/>
        </authorList>
    </citation>
    <scope>NUCLEOTIDE SEQUENCE [LARGE SCALE GENOMIC DNA]</scope>
    <source>
        <strain evidence="1 2">SN-593</strain>
    </source>
</reference>
<dbReference type="InterPro" id="IPR027434">
    <property type="entry name" value="Homing_endonucl"/>
</dbReference>
<reference evidence="1 2" key="1">
    <citation type="journal article" date="2010" name="J. Bacteriol.">
        <title>Biochemical characterization of a novel indole prenyltransferase from Streptomyces sp. SN-593.</title>
        <authorList>
            <person name="Takahashi S."/>
            <person name="Takagi H."/>
            <person name="Toyoda A."/>
            <person name="Uramoto M."/>
            <person name="Nogawa T."/>
            <person name="Ueki M."/>
            <person name="Sakaki Y."/>
            <person name="Osada H."/>
        </authorList>
    </citation>
    <scope>NUCLEOTIDE SEQUENCE [LARGE SCALE GENOMIC DNA]</scope>
    <source>
        <strain evidence="1 2">SN-593</strain>
    </source>
</reference>
<protein>
    <recommendedName>
        <fullName evidence="3">Transcriptional regulator</fullName>
    </recommendedName>
</protein>
<dbReference type="Gene3D" id="3.10.28.10">
    <property type="entry name" value="Homing endonucleases"/>
    <property type="match status" value="1"/>
</dbReference>
<organism evidence="1 2">
    <name type="scientific">Actinacidiphila reveromycinica</name>
    <dbReference type="NCBI Taxonomy" id="659352"/>
    <lineage>
        <taxon>Bacteria</taxon>
        <taxon>Bacillati</taxon>
        <taxon>Actinomycetota</taxon>
        <taxon>Actinomycetes</taxon>
        <taxon>Kitasatosporales</taxon>
        <taxon>Streptomycetaceae</taxon>
        <taxon>Actinacidiphila</taxon>
    </lineage>
</organism>
<dbReference type="RefSeq" id="WP_202233101.1">
    <property type="nucleotide sequence ID" value="NZ_AP018365.1"/>
</dbReference>
<gene>
    <name evidence="1" type="ORF">RVR_2122</name>
</gene>
<sequence length="249" mass="27579">MYDSATRRHALAHLAAGRSLNSVSRATGISRAALRSWRDHGIEPVSRGASPLRTDGAAYPYLLGLYLGDGHISGNARGVYALRIACGTAWPGLIDACETAIRAVRPGGAVFRVPQQGCVQVTSTSKQWPVVFPQHGPGRKHERAIALEEWQQEAVAAHPWDFVRGLVHSDGCRVTNWTERTVSGFRKRYEYPRYFFTNTSADIRRLFTDALDLVGVSWTESRRRGPARNVSVARREAVALMDLHVGPKY</sequence>